<evidence type="ECO:0000256" key="4">
    <source>
        <dbReference type="ARBA" id="ARBA00022723"/>
    </source>
</evidence>
<evidence type="ECO:0000256" key="10">
    <source>
        <dbReference type="ARBA" id="ARBA00023136"/>
    </source>
</evidence>
<dbReference type="GO" id="GO:0005789">
    <property type="term" value="C:endoplasmic reticulum membrane"/>
    <property type="evidence" value="ECO:0007669"/>
    <property type="project" value="UniProtKB-SubCell"/>
</dbReference>
<evidence type="ECO:0000256" key="3">
    <source>
        <dbReference type="ARBA" id="ARBA00022692"/>
    </source>
</evidence>
<evidence type="ECO:0000256" key="15">
    <source>
        <dbReference type="RuleBase" id="RU366005"/>
    </source>
</evidence>
<comment type="caution">
    <text evidence="15">Lacks conserved residue(s) required for the propagation of feature annotation.</text>
</comment>
<dbReference type="Proteomes" id="UP000042958">
    <property type="component" value="Unassembled WGS sequence"/>
</dbReference>
<feature type="active site" evidence="13">
    <location>
        <position position="298"/>
    </location>
</feature>
<dbReference type="CDD" id="cd07343">
    <property type="entry name" value="M48A_Zmpste24p_like"/>
    <property type="match status" value="1"/>
</dbReference>
<keyword evidence="4 14" id="KW-0479">Metal-binding</keyword>
<feature type="domain" description="CAAX prenyl protease 1 N-terminal" evidence="17">
    <location>
        <begin position="40"/>
        <end position="224"/>
    </location>
</feature>
<proteinExistence type="inferred from homology"/>
<gene>
    <name evidence="18" type="ORF">PMG11_07989</name>
</gene>
<dbReference type="GO" id="GO:0071586">
    <property type="term" value="P:CAAX-box protein processing"/>
    <property type="evidence" value="ECO:0007669"/>
    <property type="project" value="UniProtKB-UniRule"/>
</dbReference>
<evidence type="ECO:0000256" key="11">
    <source>
        <dbReference type="ARBA" id="ARBA00044456"/>
    </source>
</evidence>
<dbReference type="GO" id="GO:0004222">
    <property type="term" value="F:metalloendopeptidase activity"/>
    <property type="evidence" value="ECO:0007669"/>
    <property type="project" value="UniProtKB-UniRule"/>
</dbReference>
<dbReference type="PANTHER" id="PTHR10120">
    <property type="entry name" value="CAAX PRENYL PROTEASE 1"/>
    <property type="match status" value="1"/>
</dbReference>
<dbReference type="AlphaFoldDB" id="A0A0F7TVC5"/>
<feature type="transmembrane region" description="Helical" evidence="15">
    <location>
        <begin position="310"/>
        <end position="329"/>
    </location>
</feature>
<feature type="transmembrane region" description="Helical" evidence="15">
    <location>
        <begin position="195"/>
        <end position="222"/>
    </location>
</feature>
<evidence type="ECO:0000313" key="18">
    <source>
        <dbReference type="EMBL" id="CEJ59365.1"/>
    </source>
</evidence>
<comment type="function">
    <text evidence="15">Proteolytically removes the C-terminal three residues of farnesylated proteins.</text>
</comment>
<evidence type="ECO:0000256" key="1">
    <source>
        <dbReference type="ARBA" id="ARBA00004477"/>
    </source>
</evidence>
<reference evidence="19" key="1">
    <citation type="journal article" date="2015" name="Genome Announc.">
        <title>Draft genome sequence of the fungus Penicillium brasilianum MG11.</title>
        <authorList>
            <person name="Horn F."/>
            <person name="Linde J."/>
            <person name="Mattern D.J."/>
            <person name="Walther G."/>
            <person name="Guthke R."/>
            <person name="Brakhage A.A."/>
            <person name="Valiante V."/>
        </authorList>
    </citation>
    <scope>NUCLEOTIDE SEQUENCE [LARGE SCALE GENOMIC DNA]</scope>
    <source>
        <strain evidence="19">MG11</strain>
    </source>
</reference>
<keyword evidence="3 15" id="KW-0812">Transmembrane</keyword>
<evidence type="ECO:0000256" key="14">
    <source>
        <dbReference type="PIRSR" id="PIRSR627057-2"/>
    </source>
</evidence>
<evidence type="ECO:0000313" key="19">
    <source>
        <dbReference type="Proteomes" id="UP000042958"/>
    </source>
</evidence>
<comment type="similarity">
    <text evidence="12 15">Belongs to the peptidase M48A family.</text>
</comment>
<dbReference type="Pfam" id="PF01435">
    <property type="entry name" value="Peptidase_M48"/>
    <property type="match status" value="1"/>
</dbReference>
<evidence type="ECO:0000256" key="8">
    <source>
        <dbReference type="ARBA" id="ARBA00022989"/>
    </source>
</evidence>
<name>A0A0F7TVC5_PENBI</name>
<dbReference type="EC" id="3.4.24.84" evidence="15"/>
<keyword evidence="2 15" id="KW-0645">Protease</keyword>
<feature type="transmembrane region" description="Helical" evidence="15">
    <location>
        <begin position="123"/>
        <end position="143"/>
    </location>
</feature>
<evidence type="ECO:0000256" key="12">
    <source>
        <dbReference type="ARBA" id="ARBA00060927"/>
    </source>
</evidence>
<feature type="transmembrane region" description="Helical" evidence="15">
    <location>
        <begin position="169"/>
        <end position="188"/>
    </location>
</feature>
<organism evidence="18 19">
    <name type="scientific">Penicillium brasilianum</name>
    <dbReference type="NCBI Taxonomy" id="104259"/>
    <lineage>
        <taxon>Eukaryota</taxon>
        <taxon>Fungi</taxon>
        <taxon>Dikarya</taxon>
        <taxon>Ascomycota</taxon>
        <taxon>Pezizomycotina</taxon>
        <taxon>Eurotiomycetes</taxon>
        <taxon>Eurotiomycetidae</taxon>
        <taxon>Eurotiales</taxon>
        <taxon>Aspergillaceae</taxon>
        <taxon>Penicillium</taxon>
    </lineage>
</organism>
<accession>A0A0F7TVC5</accession>
<evidence type="ECO:0000256" key="5">
    <source>
        <dbReference type="ARBA" id="ARBA00022801"/>
    </source>
</evidence>
<evidence type="ECO:0000256" key="2">
    <source>
        <dbReference type="ARBA" id="ARBA00022670"/>
    </source>
</evidence>
<keyword evidence="7 14" id="KW-0862">Zinc</keyword>
<dbReference type="OrthoDB" id="360839at2759"/>
<keyword evidence="5 15" id="KW-0378">Hydrolase</keyword>
<dbReference type="GO" id="GO:0046872">
    <property type="term" value="F:metal ion binding"/>
    <property type="evidence" value="ECO:0007669"/>
    <property type="project" value="UniProtKB-UniRule"/>
</dbReference>
<dbReference type="STRING" id="104259.A0A0F7TVC5"/>
<evidence type="ECO:0000256" key="6">
    <source>
        <dbReference type="ARBA" id="ARBA00022824"/>
    </source>
</evidence>
<comment type="catalytic activity">
    <reaction evidence="11 15">
        <text>Hydrolyzes the peptide bond -P2-(S-farnesyl or geranylgeranyl)C-P1'-P2'-P3'-COOH where P1' and P2' are amino acids with aliphatic side chains and P3' is any C-terminal residue.</text>
        <dbReference type="EC" id="3.4.24.84"/>
    </reaction>
</comment>
<feature type="domain" description="Peptidase M48" evidence="16">
    <location>
        <begin position="228"/>
        <end position="430"/>
    </location>
</feature>
<keyword evidence="10 15" id="KW-0472">Membrane</keyword>
<comment type="cofactor">
    <cofactor evidence="14 15">
        <name>Zn(2+)</name>
        <dbReference type="ChEBI" id="CHEBI:29105"/>
    </cofactor>
    <text evidence="14 15">Binds 1 zinc ion per subunit.</text>
</comment>
<feature type="binding site" evidence="14">
    <location>
        <position position="376"/>
    </location>
    <ligand>
        <name>Zn(2+)</name>
        <dbReference type="ChEBI" id="CHEBI:29105"/>
        <note>catalytic</note>
    </ligand>
</feature>
<feature type="binding site" evidence="14">
    <location>
        <position position="297"/>
    </location>
    <ligand>
        <name>Zn(2+)</name>
        <dbReference type="ChEBI" id="CHEBI:29105"/>
        <note>catalytic</note>
    </ligand>
</feature>
<dbReference type="Pfam" id="PF16491">
    <property type="entry name" value="Peptidase_M48_N"/>
    <property type="match status" value="1"/>
</dbReference>
<dbReference type="InterPro" id="IPR032456">
    <property type="entry name" value="Peptidase_M48_N"/>
</dbReference>
<evidence type="ECO:0000256" key="13">
    <source>
        <dbReference type="PIRSR" id="PIRSR627057-1"/>
    </source>
</evidence>
<sequence>MWILEQLARLLDRPLFPWKNVLVGFSLGQFVLEGLLSLRQYKVLQKTKAPKVLEGEVTQKVFDQSQAYGRAKAKFGFVSGLYGQIQNLVFVYGDVLPKLWGVAGFVLARYFPDRFQGEISQTLVFIFGFNILSTILSLPISYYNTFVLEEKFGFNKQTLKLWVTDMLKGQMLGIVLGAPIISAVLKIVQKTGNSFFYYLWLFGVFVQVFAITIYPIAILPLFNKLSPLEPGEIKTGVENLAKKLKFPLSELHVIDGSKRSAHSNAYFYGLPWKKHIVIYDTLLEKSQPQEVVAVLSHELGHWSLSHTTKLFGIAQFHMFYIFALFSVFVNNKSLYQSFGFVKEQPIMIGFLLFSDALAPMDAVVKLLMNILSRKFEFEADAFAQGLGYTKELASSLLKLQIQNLSTMDADWMYASYHYSHPILTERLAALGWKGGRVTELKAEDSEQPVKAADREL</sequence>
<comment type="subcellular location">
    <subcellularLocation>
        <location evidence="1 15">Endoplasmic reticulum membrane</location>
        <topology evidence="1 15">Multi-pass membrane protein</topology>
    </subcellularLocation>
</comment>
<keyword evidence="19" id="KW-1185">Reference proteome</keyword>
<keyword evidence="6 15" id="KW-0256">Endoplasmic reticulum</keyword>
<evidence type="ECO:0000259" key="17">
    <source>
        <dbReference type="Pfam" id="PF16491"/>
    </source>
</evidence>
<keyword evidence="8 15" id="KW-1133">Transmembrane helix</keyword>
<dbReference type="InterPro" id="IPR001915">
    <property type="entry name" value="Peptidase_M48"/>
</dbReference>
<protein>
    <recommendedName>
        <fullName evidence="15">CAAX prenyl protease</fullName>
        <ecNumber evidence="15">3.4.24.84</ecNumber>
    </recommendedName>
</protein>
<feature type="binding site" evidence="14">
    <location>
        <position position="301"/>
    </location>
    <ligand>
        <name>Zn(2+)</name>
        <dbReference type="ChEBI" id="CHEBI:29105"/>
        <note>catalytic</note>
    </ligand>
</feature>
<dbReference type="InterPro" id="IPR027057">
    <property type="entry name" value="CAXX_Prtase_1"/>
</dbReference>
<keyword evidence="9 15" id="KW-0482">Metalloprotease</keyword>
<evidence type="ECO:0000256" key="9">
    <source>
        <dbReference type="ARBA" id="ARBA00023049"/>
    </source>
</evidence>
<dbReference type="Gene3D" id="3.30.2010.10">
    <property type="entry name" value="Metalloproteases ('zincins'), catalytic domain"/>
    <property type="match status" value="1"/>
</dbReference>
<evidence type="ECO:0000259" key="16">
    <source>
        <dbReference type="Pfam" id="PF01435"/>
    </source>
</evidence>
<dbReference type="EMBL" id="CDHK01000007">
    <property type="protein sequence ID" value="CEJ59365.1"/>
    <property type="molecule type" value="Genomic_DNA"/>
</dbReference>
<feature type="active site" description="Proton donor" evidence="13">
    <location>
        <position position="380"/>
    </location>
</feature>
<dbReference type="FunFam" id="3.30.2010.10:FF:000002">
    <property type="entry name" value="CAAX prenyl protease"/>
    <property type="match status" value="1"/>
</dbReference>
<evidence type="ECO:0000256" key="7">
    <source>
        <dbReference type="ARBA" id="ARBA00022833"/>
    </source>
</evidence>